<dbReference type="InterPro" id="IPR036188">
    <property type="entry name" value="FAD/NAD-bd_sf"/>
</dbReference>
<dbReference type="Pfam" id="PF01494">
    <property type="entry name" value="FAD_binding_3"/>
    <property type="match status" value="1"/>
</dbReference>
<dbReference type="AlphaFoldDB" id="A0A7W5VGC5"/>
<dbReference type="Proteomes" id="UP000579945">
    <property type="component" value="Unassembled WGS sequence"/>
</dbReference>
<name>A0A7W5VGC5_9ACTN</name>
<dbReference type="InterPro" id="IPR050407">
    <property type="entry name" value="Geranylgeranyl_reductase"/>
</dbReference>
<keyword evidence="3" id="KW-1185">Reference proteome</keyword>
<evidence type="ECO:0000259" key="1">
    <source>
        <dbReference type="Pfam" id="PF01494"/>
    </source>
</evidence>
<reference evidence="2 3" key="1">
    <citation type="submission" date="2020-08" db="EMBL/GenBank/DDBJ databases">
        <title>Sequencing the genomes of 1000 actinobacteria strains.</title>
        <authorList>
            <person name="Klenk H.-P."/>
        </authorList>
    </citation>
    <scope>NUCLEOTIDE SEQUENCE [LARGE SCALE GENOMIC DNA]</scope>
    <source>
        <strain evidence="2 3">DSM 44320</strain>
    </source>
</reference>
<dbReference type="PANTHER" id="PTHR42685">
    <property type="entry name" value="GERANYLGERANYL DIPHOSPHATE REDUCTASE"/>
    <property type="match status" value="1"/>
</dbReference>
<dbReference type="Gene3D" id="3.50.50.60">
    <property type="entry name" value="FAD/NAD(P)-binding domain"/>
    <property type="match status" value="1"/>
</dbReference>
<comment type="caution">
    <text evidence="2">The sequence shown here is derived from an EMBL/GenBank/DDBJ whole genome shotgun (WGS) entry which is preliminary data.</text>
</comment>
<gene>
    <name evidence="2" type="ORF">FHR33_009107</name>
</gene>
<dbReference type="PANTHER" id="PTHR42685:SF19">
    <property type="entry name" value="POSSIBLE OXIDOREDUCTASE"/>
    <property type="match status" value="1"/>
</dbReference>
<organism evidence="2 3">
    <name type="scientific">Nonomuraea dietziae</name>
    <dbReference type="NCBI Taxonomy" id="65515"/>
    <lineage>
        <taxon>Bacteria</taxon>
        <taxon>Bacillati</taxon>
        <taxon>Actinomycetota</taxon>
        <taxon>Actinomycetes</taxon>
        <taxon>Streptosporangiales</taxon>
        <taxon>Streptosporangiaceae</taxon>
        <taxon>Nonomuraea</taxon>
    </lineage>
</organism>
<dbReference type="GO" id="GO:0071949">
    <property type="term" value="F:FAD binding"/>
    <property type="evidence" value="ECO:0007669"/>
    <property type="project" value="InterPro"/>
</dbReference>
<dbReference type="PRINTS" id="PR00420">
    <property type="entry name" value="RNGMNOXGNASE"/>
</dbReference>
<dbReference type="EMBL" id="JACIBV010000002">
    <property type="protein sequence ID" value="MBB3733160.1"/>
    <property type="molecule type" value="Genomic_DNA"/>
</dbReference>
<dbReference type="GeneID" id="95395126"/>
<evidence type="ECO:0000313" key="3">
    <source>
        <dbReference type="Proteomes" id="UP000579945"/>
    </source>
</evidence>
<sequence length="306" mass="31599">MIDIIVAGGGPAGLATAIHAALAGMDVVVVEPRAAPVDKACGEGLMPGGVAALRAMGVQVGGHPLQGIDYIDAATRARASFRHSPGRGVRRTELHAALTARAAGLGIPIVTGKITQARQDEHGVEAAGLRARWLVAADGLHSPLRAWLGLGLPDRRPHRYGLRRHYHVAPWSDYVEVHWSQGGEAYVTPVGDDLVGVAILTSQRRGYDEHLAAFPALLDRLAGPAATPVRGAGPRCASACAPAWQAASCSSATPPDTPTPSPARACALPPCRRAPSCAAWPPAAPRTTSGRGGACRARTACSPEPC</sequence>
<dbReference type="SUPFAM" id="SSF51905">
    <property type="entry name" value="FAD/NAD(P)-binding domain"/>
    <property type="match status" value="1"/>
</dbReference>
<dbReference type="InterPro" id="IPR002938">
    <property type="entry name" value="FAD-bd"/>
</dbReference>
<proteinExistence type="predicted"/>
<accession>A0A7W5VGC5</accession>
<protein>
    <submittedName>
        <fullName evidence="2">Flavin-dependent dehydrogenase</fullName>
    </submittedName>
</protein>
<dbReference type="RefSeq" id="WP_221242547.1">
    <property type="nucleotide sequence ID" value="NZ_JACIBV010000002.1"/>
</dbReference>
<feature type="domain" description="FAD-binding" evidence="1">
    <location>
        <begin position="2"/>
        <end position="154"/>
    </location>
</feature>
<evidence type="ECO:0000313" key="2">
    <source>
        <dbReference type="EMBL" id="MBB3733160.1"/>
    </source>
</evidence>